<name>A0A2U1QKW7_ARTAN</name>
<dbReference type="InterPro" id="IPR036388">
    <property type="entry name" value="WH-like_DNA-bd_sf"/>
</dbReference>
<dbReference type="Proteomes" id="UP000245207">
    <property type="component" value="Unassembled WGS sequence"/>
</dbReference>
<gene>
    <name evidence="17" type="ORF">CTI12_AA001440</name>
</gene>
<evidence type="ECO:0000256" key="9">
    <source>
        <dbReference type="ARBA" id="ARBA00023235"/>
    </source>
</evidence>
<dbReference type="GO" id="GO:0009378">
    <property type="term" value="F:four-way junction helicase activity"/>
    <property type="evidence" value="ECO:0007669"/>
    <property type="project" value="TreeGrafter"/>
</dbReference>
<feature type="domain" description="Helicase ATP-binding" evidence="15">
    <location>
        <begin position="462"/>
        <end position="637"/>
    </location>
</feature>
<dbReference type="GO" id="GO:0016787">
    <property type="term" value="F:hydrolase activity"/>
    <property type="evidence" value="ECO:0007669"/>
    <property type="project" value="UniProtKB-KW"/>
</dbReference>
<dbReference type="PANTHER" id="PTHR13710:SF156">
    <property type="entry name" value="ATP-DEPENDENT DNA HELICASE Q-LIKE 4B"/>
    <property type="match status" value="1"/>
</dbReference>
<evidence type="ECO:0000256" key="2">
    <source>
        <dbReference type="ARBA" id="ARBA00005446"/>
    </source>
</evidence>
<dbReference type="InterPro" id="IPR010997">
    <property type="entry name" value="HRDC-like_sf"/>
</dbReference>
<dbReference type="PANTHER" id="PTHR13710">
    <property type="entry name" value="DNA HELICASE RECQ FAMILY MEMBER"/>
    <property type="match status" value="1"/>
</dbReference>
<dbReference type="InterPro" id="IPR032284">
    <property type="entry name" value="RecQ_Zn-bd"/>
</dbReference>
<evidence type="ECO:0000256" key="6">
    <source>
        <dbReference type="ARBA" id="ARBA00022806"/>
    </source>
</evidence>
<keyword evidence="9" id="KW-0413">Isomerase</keyword>
<evidence type="ECO:0000256" key="8">
    <source>
        <dbReference type="ARBA" id="ARBA00023125"/>
    </source>
</evidence>
<dbReference type="Gene3D" id="1.10.150.80">
    <property type="entry name" value="HRDC domain"/>
    <property type="match status" value="3"/>
</dbReference>
<dbReference type="Gene3D" id="3.40.50.300">
    <property type="entry name" value="P-loop containing nucleotide triphosphate hydrolases"/>
    <property type="match status" value="2"/>
</dbReference>
<dbReference type="EC" id="5.6.2.4" evidence="12"/>
<dbReference type="InterPro" id="IPR001650">
    <property type="entry name" value="Helicase_C-like"/>
</dbReference>
<dbReference type="InterPro" id="IPR004589">
    <property type="entry name" value="DNA_helicase_ATP-dep_RecQ"/>
</dbReference>
<organism evidence="17 18">
    <name type="scientific">Artemisia annua</name>
    <name type="common">Sweet wormwood</name>
    <dbReference type="NCBI Taxonomy" id="35608"/>
    <lineage>
        <taxon>Eukaryota</taxon>
        <taxon>Viridiplantae</taxon>
        <taxon>Streptophyta</taxon>
        <taxon>Embryophyta</taxon>
        <taxon>Tracheophyta</taxon>
        <taxon>Spermatophyta</taxon>
        <taxon>Magnoliopsida</taxon>
        <taxon>eudicotyledons</taxon>
        <taxon>Gunneridae</taxon>
        <taxon>Pentapetalae</taxon>
        <taxon>asterids</taxon>
        <taxon>campanulids</taxon>
        <taxon>Asterales</taxon>
        <taxon>Asteraceae</taxon>
        <taxon>Asteroideae</taxon>
        <taxon>Anthemideae</taxon>
        <taxon>Artemisiinae</taxon>
        <taxon>Artemisia</taxon>
    </lineage>
</organism>
<evidence type="ECO:0000256" key="11">
    <source>
        <dbReference type="ARBA" id="ARBA00034617"/>
    </source>
</evidence>
<feature type="domain" description="HRDC" evidence="14">
    <location>
        <begin position="1253"/>
        <end position="1335"/>
    </location>
</feature>
<dbReference type="GO" id="GO:0070417">
    <property type="term" value="P:cellular response to cold"/>
    <property type="evidence" value="ECO:0007669"/>
    <property type="project" value="UniProtKB-ARBA"/>
</dbReference>
<dbReference type="InterPro" id="IPR011545">
    <property type="entry name" value="DEAD/DEAH_box_helicase_dom"/>
</dbReference>
<evidence type="ECO:0000259" key="16">
    <source>
        <dbReference type="PROSITE" id="PS51194"/>
    </source>
</evidence>
<dbReference type="GO" id="GO:0000724">
    <property type="term" value="P:double-strand break repair via homologous recombination"/>
    <property type="evidence" value="ECO:0007669"/>
    <property type="project" value="TreeGrafter"/>
</dbReference>
<dbReference type="STRING" id="35608.A0A2U1QKW7"/>
<feature type="region of interest" description="Disordered" evidence="13">
    <location>
        <begin position="987"/>
        <end position="1006"/>
    </location>
</feature>
<dbReference type="InterPro" id="IPR002121">
    <property type="entry name" value="HRDC_dom"/>
</dbReference>
<evidence type="ECO:0000256" key="13">
    <source>
        <dbReference type="SAM" id="MobiDB-lite"/>
    </source>
</evidence>
<dbReference type="GO" id="GO:0043138">
    <property type="term" value="F:3'-5' DNA helicase activity"/>
    <property type="evidence" value="ECO:0007669"/>
    <property type="project" value="UniProtKB-EC"/>
</dbReference>
<dbReference type="SMART" id="SM00956">
    <property type="entry name" value="RQC"/>
    <property type="match status" value="1"/>
</dbReference>
<comment type="similarity">
    <text evidence="2">Belongs to the helicase family. RecQ subfamily.</text>
</comment>
<dbReference type="NCBIfam" id="TIGR00614">
    <property type="entry name" value="recQ_fam"/>
    <property type="match status" value="1"/>
</dbReference>
<dbReference type="SMART" id="SM00487">
    <property type="entry name" value="DEXDc"/>
    <property type="match status" value="1"/>
</dbReference>
<proteinExistence type="inferred from homology"/>
<dbReference type="SMART" id="SM00490">
    <property type="entry name" value="HELICc"/>
    <property type="match status" value="1"/>
</dbReference>
<evidence type="ECO:0000256" key="3">
    <source>
        <dbReference type="ARBA" id="ARBA00008894"/>
    </source>
</evidence>
<dbReference type="Pfam" id="PF09382">
    <property type="entry name" value="RQC"/>
    <property type="match status" value="1"/>
</dbReference>
<keyword evidence="8" id="KW-0238">DNA-binding</keyword>
<feature type="domain" description="HRDC" evidence="14">
    <location>
        <begin position="1133"/>
        <end position="1215"/>
    </location>
</feature>
<keyword evidence="6 17" id="KW-0347">Helicase</keyword>
<dbReference type="SUPFAM" id="SSF52540">
    <property type="entry name" value="P-loop containing nucleoside triphosphate hydrolases"/>
    <property type="match status" value="2"/>
</dbReference>
<evidence type="ECO:0000259" key="15">
    <source>
        <dbReference type="PROSITE" id="PS51192"/>
    </source>
</evidence>
<evidence type="ECO:0000256" key="5">
    <source>
        <dbReference type="ARBA" id="ARBA00022801"/>
    </source>
</evidence>
<dbReference type="CDD" id="cd17920">
    <property type="entry name" value="DEXHc_RecQ"/>
    <property type="match status" value="1"/>
</dbReference>
<feature type="domain" description="HRDC" evidence="14">
    <location>
        <begin position="1013"/>
        <end position="1095"/>
    </location>
</feature>
<evidence type="ECO:0000313" key="17">
    <source>
        <dbReference type="EMBL" id="PWA98659.1"/>
    </source>
</evidence>
<dbReference type="PROSITE" id="PS51192">
    <property type="entry name" value="HELICASE_ATP_BIND_1"/>
    <property type="match status" value="1"/>
</dbReference>
<dbReference type="InterPro" id="IPR018982">
    <property type="entry name" value="RQC_domain"/>
</dbReference>
<dbReference type="GO" id="GO:0005524">
    <property type="term" value="F:ATP binding"/>
    <property type="evidence" value="ECO:0007669"/>
    <property type="project" value="UniProtKB-KW"/>
</dbReference>
<evidence type="ECO:0000256" key="10">
    <source>
        <dbReference type="ARBA" id="ARBA00023242"/>
    </source>
</evidence>
<dbReference type="Pfam" id="PF00271">
    <property type="entry name" value="Helicase_C"/>
    <property type="match status" value="1"/>
</dbReference>
<dbReference type="SMART" id="SM00341">
    <property type="entry name" value="HRDC"/>
    <property type="match status" value="3"/>
</dbReference>
<dbReference type="GO" id="GO:0005737">
    <property type="term" value="C:cytoplasm"/>
    <property type="evidence" value="ECO:0007669"/>
    <property type="project" value="TreeGrafter"/>
</dbReference>
<dbReference type="GO" id="GO:0005694">
    <property type="term" value="C:chromosome"/>
    <property type="evidence" value="ECO:0007669"/>
    <property type="project" value="TreeGrafter"/>
</dbReference>
<evidence type="ECO:0000256" key="12">
    <source>
        <dbReference type="ARBA" id="ARBA00034808"/>
    </source>
</evidence>
<keyword evidence="10" id="KW-0539">Nucleus</keyword>
<evidence type="ECO:0000313" key="18">
    <source>
        <dbReference type="Proteomes" id="UP000245207"/>
    </source>
</evidence>
<dbReference type="Gene3D" id="1.10.10.10">
    <property type="entry name" value="Winged helix-like DNA-binding domain superfamily/Winged helix DNA-binding domain"/>
    <property type="match status" value="1"/>
</dbReference>
<evidence type="ECO:0000256" key="4">
    <source>
        <dbReference type="ARBA" id="ARBA00022741"/>
    </source>
</evidence>
<sequence length="1416" mass="159168">MTKSKCVGDSSGVDTSMRNNLRQHAKSYDNSPSQDKILKSNFLFSLTPQKDLVGETMAATARSFAFNVQNVTKAHGPQVDKAWQALSSLNLSSRSYSRPGKGLPVAMDGNIDSFQDATRATQQCSSDVNKSSTGPTWAEQNSNDIKISKHGRMTEPFATVTTSVSDAGRAESMESGNSGFNTASFSGRDISGIHKNYAKNGSVQVIDVDDEDIRQNLDVDPIIKDRFQSSFTPRSSIPKFPPFTPAASNGVVACEDISLPPELCVECSHGFKLGICPEAASHLQIMKDELISISNELLDDATELNSDQVEKLRKDRLQLNKQVKQLEKYLRSVLIDDEGCKSNFSSYAVPSSRPFQYGTPLTYASKIDPIRLDDQFSMQNYTDGNHKWDPPSFSCSSVGNFGEFSAPVERDYVRKYVEVNYMEGSDDKKWSKRDFSWSKKLEANNKKVFGNHSFRPNQREIINATMSGKDVFVLMPTGGGKSLTYQLPALICKGVTLVISPLVSLIQDQIMHLLQANIPAAYLSANMEWTEQQDILRELCSGHCSYKLLYVTPEKVAKSDVLLRQLENLYARELLDRIVIDEAHCVSQWGHDFRPDYQSLGILKQKFPNTPVLALTATATACVKEDVVQALGLVDCIIFRQSFNRPNLRYSVTPKTKKCVEDIDKFIKDNHFDECGIIYCLSRKDCETVAEKLKECGHKAAFYHGNMDPDKRATVQKMWSKDEVNIICATVAFGMGINKPDVRFVIHHSLPKSIEGYHQECGRAGRDGQRSSCVLYYSYSDYIRIKHMLSQGSMEQSSTVNSGRVQETNTENLLRMVSYCENEVDCRRFLQLIHFGEKFDHVSCRKTCDNCFKTQSLVDKDVTEIAKHLVELVKSAQQQFSASHILEVYKGSMNQMVKKYEHNTLSLHGAGKGVPKGEASRVLHHLVVEDILVEDVKKSDFYGSVSSVLKVNEEKAHNLLAGRQTIILRFPCGTKESKFSRNDITPAKGLLTSSKKSPPRIDTPSQPQLEVDMNLYTKLYSALRMLRRQLLKEAGEGVMAYHIFGNATLEHISKRIPRTKEELLEINGIGKAKVSKYGDKVLETIETILNEYSSEESKYTRDDIMLEKCLLTSTKKTHPQVDTPSQPQPEVDMILYDKLYSNLRMLRTLLVKEAGEGVLAYQVFRNATLELISKRIPRTKEELLEINGIGKAKVSKYGDKVLETIETILNEYSSEESKYTRDDIMLEKCLLTSTKKTHPQVDTPSQPQPEVDMILYDKLYSNLRMLRTLLVKEAGEGVLAYQVFRNATLELISKRIPRTKEELLEINGIGKAKLSMYGDKVLETIETTVNEYYNNNTNKQTISSDSECDDADFAMRSKDAVKSSSNGNPMDVYDFVLSPDSAKWVSKKPDTATAPDVVHYLDADDIGLEDLHLRDE</sequence>
<dbReference type="CDD" id="cd18794">
    <property type="entry name" value="SF2_C_RecQ"/>
    <property type="match status" value="1"/>
</dbReference>
<feature type="domain" description="Helicase C-terminal" evidence="16">
    <location>
        <begin position="662"/>
        <end position="814"/>
    </location>
</feature>
<dbReference type="PROSITE" id="PS51194">
    <property type="entry name" value="HELICASE_CTER"/>
    <property type="match status" value="1"/>
</dbReference>
<dbReference type="GO" id="GO:0003677">
    <property type="term" value="F:DNA binding"/>
    <property type="evidence" value="ECO:0007669"/>
    <property type="project" value="UniProtKB-KW"/>
</dbReference>
<keyword evidence="5" id="KW-0378">Hydrolase</keyword>
<dbReference type="InterPro" id="IPR014001">
    <property type="entry name" value="Helicase_ATP-bd"/>
</dbReference>
<dbReference type="OrthoDB" id="10261556at2759"/>
<comment type="subcellular location">
    <subcellularLocation>
        <location evidence="1">Nucleus</location>
    </subcellularLocation>
</comment>
<dbReference type="FunFam" id="3.40.50.300:FF:000296">
    <property type="entry name" value="ATP-dependent DNA helicase RecQ"/>
    <property type="match status" value="1"/>
</dbReference>
<dbReference type="Pfam" id="PF00570">
    <property type="entry name" value="HRDC"/>
    <property type="match status" value="3"/>
</dbReference>
<comment type="caution">
    <text evidence="17">The sequence shown here is derived from an EMBL/GenBank/DDBJ whole genome shotgun (WGS) entry which is preliminary data.</text>
</comment>
<dbReference type="Pfam" id="PF16124">
    <property type="entry name" value="RecQ_Zn_bind"/>
    <property type="match status" value="1"/>
</dbReference>
<reference evidence="17 18" key="1">
    <citation type="journal article" date="2018" name="Mol. Plant">
        <title>The genome of Artemisia annua provides insight into the evolution of Asteraceae family and artemisinin biosynthesis.</title>
        <authorList>
            <person name="Shen Q."/>
            <person name="Zhang L."/>
            <person name="Liao Z."/>
            <person name="Wang S."/>
            <person name="Yan T."/>
            <person name="Shi P."/>
            <person name="Liu M."/>
            <person name="Fu X."/>
            <person name="Pan Q."/>
            <person name="Wang Y."/>
            <person name="Lv Z."/>
            <person name="Lu X."/>
            <person name="Zhang F."/>
            <person name="Jiang W."/>
            <person name="Ma Y."/>
            <person name="Chen M."/>
            <person name="Hao X."/>
            <person name="Li L."/>
            <person name="Tang Y."/>
            <person name="Lv G."/>
            <person name="Zhou Y."/>
            <person name="Sun X."/>
            <person name="Brodelius P.E."/>
            <person name="Rose J.K.C."/>
            <person name="Tang K."/>
        </authorList>
    </citation>
    <scope>NUCLEOTIDE SEQUENCE [LARGE SCALE GENOMIC DNA]</scope>
    <source>
        <strain evidence="18">cv. Huhao1</strain>
        <tissue evidence="17">Leaf</tissue>
    </source>
</reference>
<keyword evidence="7" id="KW-0067">ATP-binding</keyword>
<evidence type="ECO:0000256" key="1">
    <source>
        <dbReference type="ARBA" id="ARBA00004123"/>
    </source>
</evidence>
<dbReference type="InterPro" id="IPR027417">
    <property type="entry name" value="P-loop_NTPase"/>
</dbReference>
<keyword evidence="4" id="KW-0547">Nucleotide-binding</keyword>
<dbReference type="GO" id="GO:0005634">
    <property type="term" value="C:nucleus"/>
    <property type="evidence" value="ECO:0007669"/>
    <property type="project" value="UniProtKB-SubCell"/>
</dbReference>
<dbReference type="SUPFAM" id="SSF47819">
    <property type="entry name" value="HRDC-like"/>
    <property type="match status" value="3"/>
</dbReference>
<dbReference type="Pfam" id="PF00270">
    <property type="entry name" value="DEAD"/>
    <property type="match status" value="1"/>
</dbReference>
<protein>
    <recommendedName>
        <fullName evidence="12">DNA 3'-5' helicase</fullName>
        <ecNumber evidence="12">5.6.2.4</ecNumber>
    </recommendedName>
</protein>
<evidence type="ECO:0000256" key="7">
    <source>
        <dbReference type="ARBA" id="ARBA00022840"/>
    </source>
</evidence>
<dbReference type="FunFam" id="3.40.50.300:FF:000340">
    <property type="entry name" value="Bloom syndrome, RecQ helicase"/>
    <property type="match status" value="1"/>
</dbReference>
<dbReference type="InterPro" id="IPR044876">
    <property type="entry name" value="HRDC_dom_sf"/>
</dbReference>
<dbReference type="PROSITE" id="PS50967">
    <property type="entry name" value="HRDC"/>
    <property type="match status" value="3"/>
</dbReference>
<evidence type="ECO:0000259" key="14">
    <source>
        <dbReference type="PROSITE" id="PS50967"/>
    </source>
</evidence>
<keyword evidence="18" id="KW-1185">Reference proteome</keyword>
<dbReference type="EMBL" id="PKPP01000056">
    <property type="protein sequence ID" value="PWA98659.1"/>
    <property type="molecule type" value="Genomic_DNA"/>
</dbReference>
<accession>A0A2U1QKW7</accession>
<comment type="similarity">
    <text evidence="3">Belongs to the disease resistance NB-LRR family.</text>
</comment>
<comment type="catalytic activity">
    <reaction evidence="11">
        <text>Couples ATP hydrolysis with the unwinding of duplex DNA by translocating in the 3'-5' direction.</text>
        <dbReference type="EC" id="5.6.2.4"/>
    </reaction>
</comment>
<dbReference type="GO" id="GO:0006260">
    <property type="term" value="P:DNA replication"/>
    <property type="evidence" value="ECO:0007669"/>
    <property type="project" value="InterPro"/>
</dbReference>